<evidence type="ECO:0000313" key="2">
    <source>
        <dbReference type="EMBL" id="KZV89560.1"/>
    </source>
</evidence>
<dbReference type="InterPro" id="IPR039421">
    <property type="entry name" value="Type_1_exporter"/>
</dbReference>
<dbReference type="SUPFAM" id="SSF52540">
    <property type="entry name" value="P-loop containing nucleoside triphosphate hydrolases"/>
    <property type="match status" value="1"/>
</dbReference>
<proteinExistence type="predicted"/>
<dbReference type="PANTHER" id="PTHR24221">
    <property type="entry name" value="ATP-BINDING CASSETTE SUB-FAMILY B"/>
    <property type="match status" value="1"/>
</dbReference>
<dbReference type="STRING" id="1314781.A0A165FUP9"/>
<dbReference type="Gene3D" id="3.40.50.300">
    <property type="entry name" value="P-loop containing nucleotide triphosphate hydrolases"/>
    <property type="match status" value="1"/>
</dbReference>
<dbReference type="GO" id="GO:0042626">
    <property type="term" value="F:ATPase-coupled transmembrane transporter activity"/>
    <property type="evidence" value="ECO:0007669"/>
    <property type="project" value="TreeGrafter"/>
</dbReference>
<dbReference type="Proteomes" id="UP000077266">
    <property type="component" value="Unassembled WGS sequence"/>
</dbReference>
<sequence length="119" mass="13514">DLENKNTDGPRPCSENVRDMAQYGVAVELRNVSSRYPDVTLWSLRDVSFRVERGQPAVLGGDEQLWSSTILKLLARLYDPQRGAILVDGQEIRTLRLEDLRNTLTVMFQACKLLPMSVH</sequence>
<dbReference type="GO" id="GO:0016887">
    <property type="term" value="F:ATP hydrolysis activity"/>
    <property type="evidence" value="ECO:0007669"/>
    <property type="project" value="InterPro"/>
</dbReference>
<keyword evidence="3" id="KW-1185">Reference proteome</keyword>
<dbReference type="InParanoid" id="A0A165FUP9"/>
<dbReference type="PANTHER" id="PTHR24221:SF654">
    <property type="entry name" value="ATP-BINDING CASSETTE SUB-FAMILY B MEMBER 6"/>
    <property type="match status" value="1"/>
</dbReference>
<dbReference type="OrthoDB" id="6500128at2759"/>
<name>A0A165FUP9_EXIGL</name>
<dbReference type="InterPro" id="IPR027417">
    <property type="entry name" value="P-loop_NTPase"/>
</dbReference>
<dbReference type="GO" id="GO:0005524">
    <property type="term" value="F:ATP binding"/>
    <property type="evidence" value="ECO:0007669"/>
    <property type="project" value="InterPro"/>
</dbReference>
<dbReference type="InterPro" id="IPR003439">
    <property type="entry name" value="ABC_transporter-like_ATP-bd"/>
</dbReference>
<feature type="non-terminal residue" evidence="2">
    <location>
        <position position="119"/>
    </location>
</feature>
<dbReference type="AlphaFoldDB" id="A0A165FUP9"/>
<protein>
    <recommendedName>
        <fullName evidence="1">ABC transporter domain-containing protein</fullName>
    </recommendedName>
</protein>
<feature type="domain" description="ABC transporter" evidence="1">
    <location>
        <begin position="44"/>
        <end position="116"/>
    </location>
</feature>
<gene>
    <name evidence="2" type="ORF">EXIGLDRAFT_569347</name>
</gene>
<feature type="non-terminal residue" evidence="2">
    <location>
        <position position="1"/>
    </location>
</feature>
<dbReference type="Pfam" id="PF00005">
    <property type="entry name" value="ABC_tran"/>
    <property type="match status" value="1"/>
</dbReference>
<organism evidence="2 3">
    <name type="scientific">Exidia glandulosa HHB12029</name>
    <dbReference type="NCBI Taxonomy" id="1314781"/>
    <lineage>
        <taxon>Eukaryota</taxon>
        <taxon>Fungi</taxon>
        <taxon>Dikarya</taxon>
        <taxon>Basidiomycota</taxon>
        <taxon>Agaricomycotina</taxon>
        <taxon>Agaricomycetes</taxon>
        <taxon>Auriculariales</taxon>
        <taxon>Exidiaceae</taxon>
        <taxon>Exidia</taxon>
    </lineage>
</organism>
<reference evidence="2 3" key="1">
    <citation type="journal article" date="2016" name="Mol. Biol. Evol.">
        <title>Comparative Genomics of Early-Diverging Mushroom-Forming Fungi Provides Insights into the Origins of Lignocellulose Decay Capabilities.</title>
        <authorList>
            <person name="Nagy L.G."/>
            <person name="Riley R."/>
            <person name="Tritt A."/>
            <person name="Adam C."/>
            <person name="Daum C."/>
            <person name="Floudas D."/>
            <person name="Sun H."/>
            <person name="Yadav J.S."/>
            <person name="Pangilinan J."/>
            <person name="Larsson K.H."/>
            <person name="Matsuura K."/>
            <person name="Barry K."/>
            <person name="Labutti K."/>
            <person name="Kuo R."/>
            <person name="Ohm R.A."/>
            <person name="Bhattacharya S.S."/>
            <person name="Shirouzu T."/>
            <person name="Yoshinaga Y."/>
            <person name="Martin F.M."/>
            <person name="Grigoriev I.V."/>
            <person name="Hibbett D.S."/>
        </authorList>
    </citation>
    <scope>NUCLEOTIDE SEQUENCE [LARGE SCALE GENOMIC DNA]</scope>
    <source>
        <strain evidence="2 3">HHB12029</strain>
    </source>
</reference>
<evidence type="ECO:0000259" key="1">
    <source>
        <dbReference type="Pfam" id="PF00005"/>
    </source>
</evidence>
<accession>A0A165FUP9</accession>
<evidence type="ECO:0000313" key="3">
    <source>
        <dbReference type="Proteomes" id="UP000077266"/>
    </source>
</evidence>
<dbReference type="EMBL" id="KV426069">
    <property type="protein sequence ID" value="KZV89560.1"/>
    <property type="molecule type" value="Genomic_DNA"/>
</dbReference>